<dbReference type="Pfam" id="PF15407">
    <property type="entry name" value="Spo7_2_N"/>
    <property type="match status" value="1"/>
</dbReference>
<dbReference type="GO" id="GO:1902657">
    <property type="term" value="P:protein localization to prospore membrane"/>
    <property type="evidence" value="ECO:0007669"/>
    <property type="project" value="InterPro"/>
</dbReference>
<keyword evidence="4" id="KW-1185">Reference proteome</keyword>
<dbReference type="InterPro" id="IPR001849">
    <property type="entry name" value="PH_domain"/>
</dbReference>
<protein>
    <recommendedName>
        <fullName evidence="2">PH domain-containing protein</fullName>
    </recommendedName>
</protein>
<dbReference type="PANTHER" id="PTHR28076">
    <property type="entry name" value="SPORULATION-SPECIFIC PROTEIN 71"/>
    <property type="match status" value="1"/>
</dbReference>
<dbReference type="Proteomes" id="UP000761534">
    <property type="component" value="Unassembled WGS sequence"/>
</dbReference>
<organism evidence="3 4">
    <name type="scientific">Trichomonascus ciferrii</name>
    <dbReference type="NCBI Taxonomy" id="44093"/>
    <lineage>
        <taxon>Eukaryota</taxon>
        <taxon>Fungi</taxon>
        <taxon>Dikarya</taxon>
        <taxon>Ascomycota</taxon>
        <taxon>Saccharomycotina</taxon>
        <taxon>Dipodascomycetes</taxon>
        <taxon>Dipodascales</taxon>
        <taxon>Trichomonascaceae</taxon>
        <taxon>Trichomonascus</taxon>
        <taxon>Trichomonascus ciferrii complex</taxon>
    </lineage>
</organism>
<gene>
    <name evidence="3" type="ORF">TRICI_003756</name>
</gene>
<feature type="region of interest" description="Disordered" evidence="1">
    <location>
        <begin position="219"/>
        <end position="291"/>
    </location>
</feature>
<feature type="region of interest" description="Disordered" evidence="1">
    <location>
        <begin position="103"/>
        <end position="136"/>
    </location>
</feature>
<dbReference type="InterPro" id="IPR029217">
    <property type="entry name" value="Spo7_2_N"/>
</dbReference>
<name>A0A642V477_9ASCO</name>
<dbReference type="Pfam" id="PF15404">
    <property type="entry name" value="PH_4"/>
    <property type="match status" value="1"/>
</dbReference>
<evidence type="ECO:0000259" key="2">
    <source>
        <dbReference type="PROSITE" id="PS50003"/>
    </source>
</evidence>
<dbReference type="PANTHER" id="PTHR28076:SF1">
    <property type="entry name" value="PROSPORE MEMBRANE ADAPTER PROTEIN SPO71"/>
    <property type="match status" value="1"/>
</dbReference>
<dbReference type="AlphaFoldDB" id="A0A642V477"/>
<dbReference type="EMBL" id="SWFS01000277">
    <property type="protein sequence ID" value="KAA8911598.1"/>
    <property type="molecule type" value="Genomic_DNA"/>
</dbReference>
<dbReference type="Pfam" id="PF23207">
    <property type="entry name" value="PH_SPO71"/>
    <property type="match status" value="1"/>
</dbReference>
<dbReference type="InterPro" id="IPR039486">
    <property type="entry name" value="Mug56/Spo71_PH"/>
</dbReference>
<evidence type="ECO:0000313" key="3">
    <source>
        <dbReference type="EMBL" id="KAA8911598.1"/>
    </source>
</evidence>
<feature type="compositionally biased region" description="Polar residues" evidence="1">
    <location>
        <begin position="260"/>
        <end position="291"/>
    </location>
</feature>
<dbReference type="InterPro" id="IPR011993">
    <property type="entry name" value="PH-like_dom_sf"/>
</dbReference>
<dbReference type="OrthoDB" id="5579281at2759"/>
<dbReference type="SMART" id="SM00233">
    <property type="entry name" value="PH"/>
    <property type="match status" value="2"/>
</dbReference>
<dbReference type="GO" id="GO:0005628">
    <property type="term" value="C:prospore membrane"/>
    <property type="evidence" value="ECO:0007669"/>
    <property type="project" value="TreeGrafter"/>
</dbReference>
<dbReference type="InterPro" id="IPR057379">
    <property type="entry name" value="PH_SPO71"/>
</dbReference>
<comment type="caution">
    <text evidence="3">The sequence shown here is derived from an EMBL/GenBank/DDBJ whole genome shotgun (WGS) entry which is preliminary data.</text>
</comment>
<dbReference type="VEuPathDB" id="FungiDB:TRICI_003756"/>
<feature type="region of interest" description="Disordered" evidence="1">
    <location>
        <begin position="150"/>
        <end position="187"/>
    </location>
</feature>
<dbReference type="SUPFAM" id="SSF50729">
    <property type="entry name" value="PH domain-like"/>
    <property type="match status" value="1"/>
</dbReference>
<evidence type="ECO:0000313" key="4">
    <source>
        <dbReference type="Proteomes" id="UP000761534"/>
    </source>
</evidence>
<feature type="region of interest" description="Disordered" evidence="1">
    <location>
        <begin position="796"/>
        <end position="821"/>
    </location>
</feature>
<dbReference type="InterPro" id="IPR040345">
    <property type="entry name" value="Mug56/Spo71"/>
</dbReference>
<dbReference type="Gene3D" id="2.30.29.30">
    <property type="entry name" value="Pleckstrin-homology domain (PH domain)/Phosphotyrosine-binding domain (PTB)"/>
    <property type="match status" value="1"/>
</dbReference>
<feature type="domain" description="PH" evidence="2">
    <location>
        <begin position="920"/>
        <end position="1090"/>
    </location>
</feature>
<proteinExistence type="predicted"/>
<reference evidence="3" key="1">
    <citation type="journal article" date="2019" name="G3 (Bethesda)">
        <title>Genome Assemblies of Two Rare Opportunistic Yeast Pathogens: Diutina rugosa (syn. Candida rugosa) and Trichomonascus ciferrii (syn. Candida ciferrii).</title>
        <authorList>
            <person name="Mixao V."/>
            <person name="Saus E."/>
            <person name="Hansen A.P."/>
            <person name="Lass-Florl C."/>
            <person name="Gabaldon T."/>
        </authorList>
    </citation>
    <scope>NUCLEOTIDE SEQUENCE</scope>
    <source>
        <strain evidence="3">CBS 4856</strain>
    </source>
</reference>
<feature type="compositionally biased region" description="Acidic residues" evidence="1">
    <location>
        <begin position="222"/>
        <end position="232"/>
    </location>
</feature>
<accession>A0A642V477</accession>
<feature type="compositionally biased region" description="Acidic residues" evidence="1">
    <location>
        <begin position="807"/>
        <end position="821"/>
    </location>
</feature>
<sequence length="1104" mass="125135">MNEIGNDNEVNREPEIPRNSYTALRLYNSTPEQADRDSRVTIIGPISTDWVRRNKDSWGSRNIQQLNAEVINHLELSPTTSTASGADNDEQWSDVDENQDVERQGIREEQQVEDSGSSEEDEWDRSNGILGSDTLLPQSSSKRYLLHNVTEEEGENDDSSREGNDVSRSSPIQMKNRPTLETVPMASSTSYSSYVTAHQSFNSSVEDISNRDETFSAHEYLSNDEDEREIEQEGGQTPKAQDGFRPGSPVSGNLEEPYGTSLSPNESTATITPKPSKSGLAVSTSTVTDGGSLARTSTAKDYLNSLLDVEGKGKKVVRINTENGLQYGKRLTDTVGQAVGTTAGVAKWGAKKGTSKITHGGRKLKRRGTKLINVSAMKILRRKKQGEIVRVDKMLVAVKIASASYLSPEFNEMEHVEARVLERWKEYIVVARTTGDAANPISLQFYTTRNIAKIEDSSHKAKSKLDLKLGPDFQVNLYSSLDKSLALWKSTDKGTQIYLFQTRSTYAALEWLAFFAGVIGTRRENIVHLQIPDLGVKADVNLPIKEVRKLLREEPQENVRYSDIISYTSTPSRPVAMLLQKAIGSVSQIDGLKEIIEREWSGQVKLGLAWKRYDRLEWVFDVNESQFQSSWAMARTHDLELRPKSAYARPVVFEDGKEMEEPTPIEGFLIRHSSWSGEAKANKLFFRKTYLHTHDNLLFYCRAMRAVPPYPDNYTRSTEDLEEDWSELPTIYDISPFGVNPATGRPEWLTDDITPDQFEANDKAALFEIQRRVMCIERSDGFIDLREVAAVYALSPDGRDPENYTSESEENSSDDQSIDPDGTEFEIALESGAVLRLEAHNRFTRDKWVKSLSELIRYWKRKMREDIDRTHQLRQKNLDILQIDEDMDAFVSEAAPKWETDRGMADPLTYTISGVSWSRSIHMKGMLYQKPSKFATFSKYYCVLCYGDLILHSPYDRDSSGVARPSLSYDKVQTINLRDCYIYSGSLTSMDLLDRDKWFDKENPGRHALPRAYSDGWKSAEEEPFRCFVLWFAKKRVINMGGRKSSKRKDANSGLKMVNRLGVNGTGMVFMCRSRQERDRWVSALKIEIGRLADNIFEDISITE</sequence>
<feature type="domain" description="PH" evidence="2">
    <location>
        <begin position="662"/>
        <end position="857"/>
    </location>
</feature>
<dbReference type="PROSITE" id="PS50003">
    <property type="entry name" value="PH_DOMAIN"/>
    <property type="match status" value="2"/>
</dbReference>
<evidence type="ECO:0000256" key="1">
    <source>
        <dbReference type="SAM" id="MobiDB-lite"/>
    </source>
</evidence>